<name>A0ABD1XDB0_9LAMI</name>
<evidence type="ECO:0000313" key="2">
    <source>
        <dbReference type="Proteomes" id="UP001604277"/>
    </source>
</evidence>
<dbReference type="Proteomes" id="UP001604277">
    <property type="component" value="Unassembled WGS sequence"/>
</dbReference>
<organism evidence="1 2">
    <name type="scientific">Forsythia ovata</name>
    <dbReference type="NCBI Taxonomy" id="205694"/>
    <lineage>
        <taxon>Eukaryota</taxon>
        <taxon>Viridiplantae</taxon>
        <taxon>Streptophyta</taxon>
        <taxon>Embryophyta</taxon>
        <taxon>Tracheophyta</taxon>
        <taxon>Spermatophyta</taxon>
        <taxon>Magnoliopsida</taxon>
        <taxon>eudicotyledons</taxon>
        <taxon>Gunneridae</taxon>
        <taxon>Pentapetalae</taxon>
        <taxon>asterids</taxon>
        <taxon>lamiids</taxon>
        <taxon>Lamiales</taxon>
        <taxon>Oleaceae</taxon>
        <taxon>Forsythieae</taxon>
        <taxon>Forsythia</taxon>
    </lineage>
</organism>
<accession>A0ABD1XDB0</accession>
<gene>
    <name evidence="1" type="ORF">Fot_04485</name>
</gene>
<proteinExistence type="predicted"/>
<evidence type="ECO:0000313" key="1">
    <source>
        <dbReference type="EMBL" id="KAL2559746.1"/>
    </source>
</evidence>
<protein>
    <submittedName>
        <fullName evidence="1">Uncharacterized protein</fullName>
    </submittedName>
</protein>
<sequence>MGADERSTILSGLGRAEGDLASLTGTRSRVGWPLTVVIPSATPPFFSLSSCCDTTLLAHELCQSYRVPPTCLAPETLRKLGSKFLETLFVSGGGGDNAGFVN</sequence>
<keyword evidence="2" id="KW-1185">Reference proteome</keyword>
<reference evidence="2" key="1">
    <citation type="submission" date="2024-07" db="EMBL/GenBank/DDBJ databases">
        <title>Two chromosome-level genome assemblies of Korean endemic species Abeliophyllum distichum and Forsythia ovata (Oleaceae).</title>
        <authorList>
            <person name="Jang H."/>
        </authorList>
    </citation>
    <scope>NUCLEOTIDE SEQUENCE [LARGE SCALE GENOMIC DNA]</scope>
</reference>
<dbReference type="EMBL" id="JBFOLJ010000001">
    <property type="protein sequence ID" value="KAL2559746.1"/>
    <property type="molecule type" value="Genomic_DNA"/>
</dbReference>
<comment type="caution">
    <text evidence="1">The sequence shown here is derived from an EMBL/GenBank/DDBJ whole genome shotgun (WGS) entry which is preliminary data.</text>
</comment>
<dbReference type="AlphaFoldDB" id="A0ABD1XDB0"/>